<dbReference type="EMBL" id="MU006225">
    <property type="protein sequence ID" value="KAF2826662.1"/>
    <property type="molecule type" value="Genomic_DNA"/>
</dbReference>
<feature type="compositionally biased region" description="Polar residues" evidence="1">
    <location>
        <begin position="159"/>
        <end position="168"/>
    </location>
</feature>
<feature type="compositionally biased region" description="Polar residues" evidence="1">
    <location>
        <begin position="392"/>
        <end position="410"/>
    </location>
</feature>
<name>A0A6A7A017_9PLEO</name>
<evidence type="ECO:0000313" key="3">
    <source>
        <dbReference type="Proteomes" id="UP000799424"/>
    </source>
</evidence>
<feature type="compositionally biased region" description="Low complexity" evidence="1">
    <location>
        <begin position="59"/>
        <end position="72"/>
    </location>
</feature>
<feature type="compositionally biased region" description="Low complexity" evidence="1">
    <location>
        <begin position="758"/>
        <end position="775"/>
    </location>
</feature>
<gene>
    <name evidence="2" type="ORF">CC86DRAFT_369868</name>
</gene>
<reference evidence="2" key="1">
    <citation type="journal article" date="2020" name="Stud. Mycol.">
        <title>101 Dothideomycetes genomes: a test case for predicting lifestyles and emergence of pathogens.</title>
        <authorList>
            <person name="Haridas S."/>
            <person name="Albert R."/>
            <person name="Binder M."/>
            <person name="Bloem J."/>
            <person name="Labutti K."/>
            <person name="Salamov A."/>
            <person name="Andreopoulos B."/>
            <person name="Baker S."/>
            <person name="Barry K."/>
            <person name="Bills G."/>
            <person name="Bluhm B."/>
            <person name="Cannon C."/>
            <person name="Castanera R."/>
            <person name="Culley D."/>
            <person name="Daum C."/>
            <person name="Ezra D."/>
            <person name="Gonzalez J."/>
            <person name="Henrissat B."/>
            <person name="Kuo A."/>
            <person name="Liang C."/>
            <person name="Lipzen A."/>
            <person name="Lutzoni F."/>
            <person name="Magnuson J."/>
            <person name="Mondo S."/>
            <person name="Nolan M."/>
            <person name="Ohm R."/>
            <person name="Pangilinan J."/>
            <person name="Park H.-J."/>
            <person name="Ramirez L."/>
            <person name="Alfaro M."/>
            <person name="Sun H."/>
            <person name="Tritt A."/>
            <person name="Yoshinaga Y."/>
            <person name="Zwiers L.-H."/>
            <person name="Turgeon B."/>
            <person name="Goodwin S."/>
            <person name="Spatafora J."/>
            <person name="Crous P."/>
            <person name="Grigoriev I."/>
        </authorList>
    </citation>
    <scope>NUCLEOTIDE SEQUENCE</scope>
    <source>
        <strain evidence="2">CBS 113818</strain>
    </source>
</reference>
<feature type="region of interest" description="Disordered" evidence="1">
    <location>
        <begin position="373"/>
        <end position="416"/>
    </location>
</feature>
<accession>A0A6A7A017</accession>
<dbReference type="OrthoDB" id="3941134at2759"/>
<feature type="compositionally biased region" description="Basic and acidic residues" evidence="1">
    <location>
        <begin position="232"/>
        <end position="252"/>
    </location>
</feature>
<feature type="compositionally biased region" description="Polar residues" evidence="1">
    <location>
        <begin position="125"/>
        <end position="135"/>
    </location>
</feature>
<keyword evidence="3" id="KW-1185">Reference proteome</keyword>
<feature type="region of interest" description="Disordered" evidence="1">
    <location>
        <begin position="736"/>
        <end position="802"/>
    </location>
</feature>
<feature type="compositionally biased region" description="Basic and acidic residues" evidence="1">
    <location>
        <begin position="1"/>
        <end position="16"/>
    </location>
</feature>
<dbReference type="Proteomes" id="UP000799424">
    <property type="component" value="Unassembled WGS sequence"/>
</dbReference>
<evidence type="ECO:0000313" key="2">
    <source>
        <dbReference type="EMBL" id="KAF2826662.1"/>
    </source>
</evidence>
<evidence type="ECO:0000256" key="1">
    <source>
        <dbReference type="SAM" id="MobiDB-lite"/>
    </source>
</evidence>
<organism evidence="2 3">
    <name type="scientific">Ophiobolus disseminans</name>
    <dbReference type="NCBI Taxonomy" id="1469910"/>
    <lineage>
        <taxon>Eukaryota</taxon>
        <taxon>Fungi</taxon>
        <taxon>Dikarya</taxon>
        <taxon>Ascomycota</taxon>
        <taxon>Pezizomycotina</taxon>
        <taxon>Dothideomycetes</taxon>
        <taxon>Pleosporomycetidae</taxon>
        <taxon>Pleosporales</taxon>
        <taxon>Pleosporineae</taxon>
        <taxon>Phaeosphaeriaceae</taxon>
        <taxon>Ophiobolus</taxon>
    </lineage>
</organism>
<sequence>MDNWRDPWAEHAEHAKSPAKAEVTSPLPPTFAPAPTLLGGFLDDAGWGNDDDSFGDWSAAPATAEDATPTKTSMTEVYAPPTFEHTSDDIPWGRTEEEDSYAVHGEGDWAAVESDAPKDGERVASESSDTSTTIQADEVADDSPTDAPIHAQPDDDCSTRASTSPSDTSHNDAPAESPRTSYEEERGAVKVTEILGEGHDTVVESEAKVSDPIYPESANSQDGNEGVLQDTSRAETSEHDGESTDRTFDRSSDTSGPSLAAAGDALEPASSIKGLISPSTDTFVIDSDLLYKLFSPPEETKNLEEAPDDPIYSTSARKAWYRLTRKQTMREYNNGNHDDNYVRVTWANSNVRSEVNKVIGRWAREDRISGTGPGARASFYWDTPAPDPEVTSMHTRQQSSQPVSNANAPSRESIPPLSTDAPATFNWSSPLAPVDPWHQIGPGLRSTSSPIVPLQQEQRQEIRVTSLDVASHKPDPASGMQTLATDDETPSVTTLISPLPVNTITSSSDPRAGLDAFDITSPFTSELGIAPVDDEDEWGEMVSTPTVVTHTPTATSSQPDLGNVPVSIPNTPPQPTKDTAFQDQSPDTMHAAPIVRLRSTISPTSALFKANSFIPLGAEQGPIGPGLLKSAKRVASVTATKADEKPPSTTELRPPPIARPVEISRTATGDVFSAWQTSAPEVVVEKSQADEPVRSLVSPTVREPARPSTPPQHVIAPAQETVDSWANADFSFFESSAPAAPVTPPKQNPTDPLSVFESPPRSTSSASSAKTFTRSPPRKITPPPVQPLTGATSSALRRKNEEDQIIHGILGGLPDLSYMLRRA</sequence>
<dbReference type="AlphaFoldDB" id="A0A6A7A017"/>
<feature type="region of interest" description="Disordered" evidence="1">
    <location>
        <begin position="1"/>
        <end position="274"/>
    </location>
</feature>
<feature type="compositionally biased region" description="Basic and acidic residues" evidence="1">
    <location>
        <begin position="115"/>
        <end position="124"/>
    </location>
</feature>
<feature type="compositionally biased region" description="Basic and acidic residues" evidence="1">
    <location>
        <begin position="196"/>
        <end position="209"/>
    </location>
</feature>
<feature type="region of interest" description="Disordered" evidence="1">
    <location>
        <begin position="683"/>
        <end position="715"/>
    </location>
</feature>
<feature type="compositionally biased region" description="Basic and acidic residues" evidence="1">
    <location>
        <begin position="683"/>
        <end position="693"/>
    </location>
</feature>
<proteinExistence type="predicted"/>
<protein>
    <submittedName>
        <fullName evidence="2">Uncharacterized protein</fullName>
    </submittedName>
</protein>